<dbReference type="EMBL" id="JANBOI010000202">
    <property type="protein sequence ID" value="KAJ1732701.1"/>
    <property type="molecule type" value="Genomic_DNA"/>
</dbReference>
<name>A0A9W8D058_9FUNG</name>
<comment type="subunit">
    <text evidence="4">Component of the GSE complex.</text>
</comment>
<evidence type="ECO:0000256" key="3">
    <source>
        <dbReference type="ARBA" id="ARBA00023134"/>
    </source>
</evidence>
<comment type="similarity">
    <text evidence="1 4">Belongs to the GTR/RAG GTP-binding protein family.</text>
</comment>
<dbReference type="GO" id="GO:0003924">
    <property type="term" value="F:GTPase activity"/>
    <property type="evidence" value="ECO:0007669"/>
    <property type="project" value="UniProtKB-UniRule"/>
</dbReference>
<dbReference type="PANTHER" id="PTHR11259:SF2">
    <property type="entry name" value="GH16429P"/>
    <property type="match status" value="1"/>
</dbReference>
<organism evidence="5 6">
    <name type="scientific">Coemansia biformis</name>
    <dbReference type="NCBI Taxonomy" id="1286918"/>
    <lineage>
        <taxon>Eukaryota</taxon>
        <taxon>Fungi</taxon>
        <taxon>Fungi incertae sedis</taxon>
        <taxon>Zoopagomycota</taxon>
        <taxon>Kickxellomycotina</taxon>
        <taxon>Kickxellomycetes</taxon>
        <taxon>Kickxellales</taxon>
        <taxon>Kickxellaceae</taxon>
        <taxon>Coemansia</taxon>
    </lineage>
</organism>
<gene>
    <name evidence="5" type="ORF">LPJ61_001924</name>
</gene>
<dbReference type="InterPro" id="IPR006762">
    <property type="entry name" value="Gtr1_RagA"/>
</dbReference>
<dbReference type="AlphaFoldDB" id="A0A9W8D058"/>
<dbReference type="SUPFAM" id="SSF52540">
    <property type="entry name" value="P-loop containing nucleoside triphosphate hydrolases"/>
    <property type="match status" value="1"/>
</dbReference>
<evidence type="ECO:0000256" key="2">
    <source>
        <dbReference type="ARBA" id="ARBA00022741"/>
    </source>
</evidence>
<dbReference type="GO" id="GO:1990131">
    <property type="term" value="C:Gtr1-Gtr2 GTPase complex"/>
    <property type="evidence" value="ECO:0007669"/>
    <property type="project" value="UniProtKB-UniRule"/>
</dbReference>
<evidence type="ECO:0000313" key="5">
    <source>
        <dbReference type="EMBL" id="KAJ1732701.1"/>
    </source>
</evidence>
<dbReference type="GO" id="GO:0005525">
    <property type="term" value="F:GTP binding"/>
    <property type="evidence" value="ECO:0007669"/>
    <property type="project" value="UniProtKB-UniRule"/>
</dbReference>
<dbReference type="GO" id="GO:1904263">
    <property type="term" value="P:positive regulation of TORC1 signaling"/>
    <property type="evidence" value="ECO:0007669"/>
    <property type="project" value="TreeGrafter"/>
</dbReference>
<dbReference type="Proteomes" id="UP001143981">
    <property type="component" value="Unassembled WGS sequence"/>
</dbReference>
<comment type="caution">
    <text evidence="5">The sequence shown here is derived from an EMBL/GenBank/DDBJ whole genome shotgun (WGS) entry which is preliminary data.</text>
</comment>
<dbReference type="InterPro" id="IPR027417">
    <property type="entry name" value="P-loop_NTPase"/>
</dbReference>
<dbReference type="GO" id="GO:0000329">
    <property type="term" value="C:fungal-type vacuole membrane"/>
    <property type="evidence" value="ECO:0007669"/>
    <property type="project" value="TreeGrafter"/>
</dbReference>
<comment type="function">
    <text evidence="4">GTPase involved in activation of the TORC1 signaling pathway, which promotes growth and represses autophagy in nutrient-rich conditions.</text>
</comment>
<keyword evidence="3 4" id="KW-0342">GTP-binding</keyword>
<dbReference type="GO" id="GO:0005634">
    <property type="term" value="C:nucleus"/>
    <property type="evidence" value="ECO:0007669"/>
    <property type="project" value="TreeGrafter"/>
</dbReference>
<dbReference type="Gene3D" id="3.30.450.190">
    <property type="match status" value="1"/>
</dbReference>
<protein>
    <recommendedName>
        <fullName evidence="4">GTP-binding protein</fullName>
    </recommendedName>
</protein>
<keyword evidence="2 4" id="KW-0547">Nucleotide-binding</keyword>
<sequence length="354" mass="39151">MNGYGSSTHAGGSGTSIGMYGQGLGNTGLTTETGSDQGVAPHKDQLADRRVMFMGLPRSGKTSIIKVVLDNEQAYDTLGLLSTTQRTEHRMMPGITVYDFPGIDDYAESQYIVLNPDIYEGEHTSLVFVVDSQSDIQSAITALFSVMRTAQSVNPHIPINVFINKIDGLSEELKQDIQHDIQQRVLKNMSFENLNCDHMHFLLTTIYSESIKEAFSKVIQYLVPQHSSLEAIINSFCSKSSLDKVLLIDFSTKIYLATDSSPTYSPRYTFACKTIDVIDEISALCGSYVPVDEDDLPLQRINVALDGYEDIFIYQISPSLTLFCFGPPQIISQTSLLEFNGSKVAKAIRKLLPI</sequence>
<dbReference type="Pfam" id="PF04670">
    <property type="entry name" value="Gtr1_RagA"/>
    <property type="match status" value="1"/>
</dbReference>
<dbReference type="GO" id="GO:0009267">
    <property type="term" value="P:cellular response to starvation"/>
    <property type="evidence" value="ECO:0007669"/>
    <property type="project" value="TreeGrafter"/>
</dbReference>
<reference evidence="5" key="1">
    <citation type="submission" date="2022-07" db="EMBL/GenBank/DDBJ databases">
        <title>Phylogenomic reconstructions and comparative analyses of Kickxellomycotina fungi.</title>
        <authorList>
            <person name="Reynolds N.K."/>
            <person name="Stajich J.E."/>
            <person name="Barry K."/>
            <person name="Grigoriev I.V."/>
            <person name="Crous P."/>
            <person name="Smith M.E."/>
        </authorList>
    </citation>
    <scope>NUCLEOTIDE SEQUENCE</scope>
    <source>
        <strain evidence="5">BCRC 34381</strain>
    </source>
</reference>
<dbReference type="PANTHER" id="PTHR11259">
    <property type="entry name" value="RAS-RELATED GTP BINDING RAG/GTR YEAST"/>
    <property type="match status" value="1"/>
</dbReference>
<proteinExistence type="inferred from homology"/>
<keyword evidence="6" id="KW-1185">Reference proteome</keyword>
<accession>A0A9W8D058</accession>
<evidence type="ECO:0000313" key="6">
    <source>
        <dbReference type="Proteomes" id="UP001143981"/>
    </source>
</evidence>
<evidence type="ECO:0000256" key="4">
    <source>
        <dbReference type="RuleBase" id="RU367014"/>
    </source>
</evidence>
<dbReference type="OrthoDB" id="26136at2759"/>
<dbReference type="GO" id="GO:0010507">
    <property type="term" value="P:negative regulation of autophagy"/>
    <property type="evidence" value="ECO:0007669"/>
    <property type="project" value="TreeGrafter"/>
</dbReference>
<evidence type="ECO:0000256" key="1">
    <source>
        <dbReference type="ARBA" id="ARBA00007756"/>
    </source>
</evidence>
<dbReference type="Gene3D" id="3.40.50.300">
    <property type="entry name" value="P-loop containing nucleotide triphosphate hydrolases"/>
    <property type="match status" value="1"/>
</dbReference>